<gene>
    <name evidence="1" type="ORF">OWV82_024532</name>
</gene>
<accession>A0ACC1WQ54</accession>
<dbReference type="EMBL" id="CM051407">
    <property type="protein sequence ID" value="KAJ4701266.1"/>
    <property type="molecule type" value="Genomic_DNA"/>
</dbReference>
<dbReference type="Proteomes" id="UP001164539">
    <property type="component" value="Chromosome 14"/>
</dbReference>
<keyword evidence="1" id="KW-0032">Aminotransferase</keyword>
<protein>
    <submittedName>
        <fullName evidence="1">LL-diaminopimelate aminotransferase</fullName>
    </submittedName>
</protein>
<keyword evidence="1" id="KW-0808">Transferase</keyword>
<comment type="caution">
    <text evidence="1">The sequence shown here is derived from an EMBL/GenBank/DDBJ whole genome shotgun (WGS) entry which is preliminary data.</text>
</comment>
<keyword evidence="2" id="KW-1185">Reference proteome</keyword>
<evidence type="ECO:0000313" key="2">
    <source>
        <dbReference type="Proteomes" id="UP001164539"/>
    </source>
</evidence>
<organism evidence="1 2">
    <name type="scientific">Melia azedarach</name>
    <name type="common">Chinaberry tree</name>
    <dbReference type="NCBI Taxonomy" id="155640"/>
    <lineage>
        <taxon>Eukaryota</taxon>
        <taxon>Viridiplantae</taxon>
        <taxon>Streptophyta</taxon>
        <taxon>Embryophyta</taxon>
        <taxon>Tracheophyta</taxon>
        <taxon>Spermatophyta</taxon>
        <taxon>Magnoliopsida</taxon>
        <taxon>eudicotyledons</taxon>
        <taxon>Gunneridae</taxon>
        <taxon>Pentapetalae</taxon>
        <taxon>rosids</taxon>
        <taxon>malvids</taxon>
        <taxon>Sapindales</taxon>
        <taxon>Meliaceae</taxon>
        <taxon>Melia</taxon>
    </lineage>
</organism>
<sequence>MEHQNIAQAGRPSLPFPECLPEKVTITVISISNDNYFFPCATLFHALSSVIHNYMENAKIIVDALQLHGLKACRRKNAPYVWIHFPGSKFLGLDC</sequence>
<proteinExistence type="predicted"/>
<reference evidence="1 2" key="1">
    <citation type="journal article" date="2023" name="Science">
        <title>Complex scaffold remodeling in plant triterpene biosynthesis.</title>
        <authorList>
            <person name="De La Pena R."/>
            <person name="Hodgson H."/>
            <person name="Liu J.C."/>
            <person name="Stephenson M.J."/>
            <person name="Martin A.C."/>
            <person name="Owen C."/>
            <person name="Harkess A."/>
            <person name="Leebens-Mack J."/>
            <person name="Jimenez L.E."/>
            <person name="Osbourn A."/>
            <person name="Sattely E.S."/>
        </authorList>
    </citation>
    <scope>NUCLEOTIDE SEQUENCE [LARGE SCALE GENOMIC DNA]</scope>
    <source>
        <strain evidence="2">cv. JPN11</strain>
        <tissue evidence="1">Leaf</tissue>
    </source>
</reference>
<evidence type="ECO:0000313" key="1">
    <source>
        <dbReference type="EMBL" id="KAJ4701266.1"/>
    </source>
</evidence>
<name>A0ACC1WQ54_MELAZ</name>